<protein>
    <submittedName>
        <fullName evidence="2">Uncharacterized protein</fullName>
    </submittedName>
</protein>
<name>A0AAV4BEJ8_9GAST</name>
<feature type="transmembrane region" description="Helical" evidence="1">
    <location>
        <begin position="79"/>
        <end position="101"/>
    </location>
</feature>
<gene>
    <name evidence="2" type="ORF">PoB_004387700</name>
</gene>
<keyword evidence="1" id="KW-1133">Transmembrane helix</keyword>
<feature type="transmembrane region" description="Helical" evidence="1">
    <location>
        <begin position="45"/>
        <end position="67"/>
    </location>
</feature>
<keyword evidence="1" id="KW-0472">Membrane</keyword>
<dbReference type="Proteomes" id="UP000735302">
    <property type="component" value="Unassembled WGS sequence"/>
</dbReference>
<dbReference type="AlphaFoldDB" id="A0AAV4BEJ8"/>
<dbReference type="EMBL" id="BLXT01004787">
    <property type="protein sequence ID" value="GFO17372.1"/>
    <property type="molecule type" value="Genomic_DNA"/>
</dbReference>
<accession>A0AAV4BEJ8</accession>
<proteinExistence type="predicted"/>
<evidence type="ECO:0000256" key="1">
    <source>
        <dbReference type="SAM" id="Phobius"/>
    </source>
</evidence>
<evidence type="ECO:0000313" key="2">
    <source>
        <dbReference type="EMBL" id="GFO17372.1"/>
    </source>
</evidence>
<reference evidence="2 3" key="1">
    <citation type="journal article" date="2021" name="Elife">
        <title>Chloroplast acquisition without the gene transfer in kleptoplastic sea slugs, Plakobranchus ocellatus.</title>
        <authorList>
            <person name="Maeda T."/>
            <person name="Takahashi S."/>
            <person name="Yoshida T."/>
            <person name="Shimamura S."/>
            <person name="Takaki Y."/>
            <person name="Nagai Y."/>
            <person name="Toyoda A."/>
            <person name="Suzuki Y."/>
            <person name="Arimoto A."/>
            <person name="Ishii H."/>
            <person name="Satoh N."/>
            <person name="Nishiyama T."/>
            <person name="Hasebe M."/>
            <person name="Maruyama T."/>
            <person name="Minagawa J."/>
            <person name="Obokata J."/>
            <person name="Shigenobu S."/>
        </authorList>
    </citation>
    <scope>NUCLEOTIDE SEQUENCE [LARGE SCALE GENOMIC DNA]</scope>
</reference>
<keyword evidence="1" id="KW-0812">Transmembrane</keyword>
<evidence type="ECO:0000313" key="3">
    <source>
        <dbReference type="Proteomes" id="UP000735302"/>
    </source>
</evidence>
<keyword evidence="3" id="KW-1185">Reference proteome</keyword>
<organism evidence="2 3">
    <name type="scientific">Plakobranchus ocellatus</name>
    <dbReference type="NCBI Taxonomy" id="259542"/>
    <lineage>
        <taxon>Eukaryota</taxon>
        <taxon>Metazoa</taxon>
        <taxon>Spiralia</taxon>
        <taxon>Lophotrochozoa</taxon>
        <taxon>Mollusca</taxon>
        <taxon>Gastropoda</taxon>
        <taxon>Heterobranchia</taxon>
        <taxon>Euthyneura</taxon>
        <taxon>Panpulmonata</taxon>
        <taxon>Sacoglossa</taxon>
        <taxon>Placobranchoidea</taxon>
        <taxon>Plakobranchidae</taxon>
        <taxon>Plakobranchus</taxon>
    </lineage>
</organism>
<comment type="caution">
    <text evidence="2">The sequence shown here is derived from an EMBL/GenBank/DDBJ whole genome shotgun (WGS) entry which is preliminary data.</text>
</comment>
<sequence length="171" mass="19198">MPSPRSPSVTTRSQARPYQHRIFLAACRTNLNKDLTNGQQLWKQMMIGFTCAGIVGLIMLVVGTVFISEAVRKEQPITVMLCVMGIGLWYHIVSTIHLYYLNDSCGSTKMRAVIPMRCGHDGGERCRDFVVKVSTVESDGDFKAYNRLYELAPSGDVQIEKGTILWDVCYI</sequence>